<protein>
    <submittedName>
        <fullName evidence="1">Uncharacterized protein</fullName>
    </submittedName>
</protein>
<dbReference type="RefSeq" id="WP_167737350.1">
    <property type="nucleotide sequence ID" value="NZ_SPDV01000003.1"/>
</dbReference>
<accession>A0A4Y8ZUQ6</accession>
<evidence type="ECO:0000313" key="1">
    <source>
        <dbReference type="EMBL" id="TFI59750.1"/>
    </source>
</evidence>
<gene>
    <name evidence="1" type="ORF">E2493_02615</name>
</gene>
<dbReference type="AlphaFoldDB" id="A0A4Y8ZUQ6"/>
<organism evidence="1 2">
    <name type="scientific">Sphingomonas parva</name>
    <dbReference type="NCBI Taxonomy" id="2555898"/>
    <lineage>
        <taxon>Bacteria</taxon>
        <taxon>Pseudomonadati</taxon>
        <taxon>Pseudomonadota</taxon>
        <taxon>Alphaproteobacteria</taxon>
        <taxon>Sphingomonadales</taxon>
        <taxon>Sphingomonadaceae</taxon>
        <taxon>Sphingomonas</taxon>
    </lineage>
</organism>
<name>A0A4Y8ZUQ6_9SPHN</name>
<reference evidence="1 2" key="1">
    <citation type="submission" date="2019-03" db="EMBL/GenBank/DDBJ databases">
        <title>Genome sequence of Sphingomonas sp. 17J27-24.</title>
        <authorList>
            <person name="Kim M."/>
            <person name="Maeng S."/>
            <person name="Sathiyaraj S."/>
        </authorList>
    </citation>
    <scope>NUCLEOTIDE SEQUENCE [LARGE SCALE GENOMIC DNA]</scope>
    <source>
        <strain evidence="1 2">17J27-24</strain>
    </source>
</reference>
<comment type="caution">
    <text evidence="1">The sequence shown here is derived from an EMBL/GenBank/DDBJ whole genome shotgun (WGS) entry which is preliminary data.</text>
</comment>
<dbReference type="EMBL" id="SPDV01000003">
    <property type="protein sequence ID" value="TFI59750.1"/>
    <property type="molecule type" value="Genomic_DNA"/>
</dbReference>
<dbReference type="Proteomes" id="UP000298213">
    <property type="component" value="Unassembled WGS sequence"/>
</dbReference>
<sequence length="209" mass="22935">MVLSGDPAQREAFAAAMVHGAEPPWSFDPVGSEKAGQNALGQRGVLIFQRAADERVPAARLVLWPQDGGYYVPNVTPVAMGQFTISQYNAVLDDFANAVARPVARRFGFGVGLTAAIQSLDDWLPPEAAAALRRFSAAANKSSGASHPLDERRWFDFIIAVHRCRGQIGSDRLGRWLHEVEGWDEDSSHHLVAQFERGLALLSREEETR</sequence>
<evidence type="ECO:0000313" key="2">
    <source>
        <dbReference type="Proteomes" id="UP000298213"/>
    </source>
</evidence>
<keyword evidence="2" id="KW-1185">Reference proteome</keyword>
<proteinExistence type="predicted"/>